<keyword evidence="2" id="KW-0963">Cytoplasm</keyword>
<proteinExistence type="inferred from homology"/>
<evidence type="ECO:0000256" key="5">
    <source>
        <dbReference type="ARBA" id="ARBA00022741"/>
    </source>
</evidence>
<dbReference type="SUPFAM" id="SSF143437">
    <property type="entry name" value="THUMP domain-like"/>
    <property type="match status" value="1"/>
</dbReference>
<keyword evidence="7" id="KW-0694">RNA-binding</keyword>
<evidence type="ECO:0000259" key="9">
    <source>
        <dbReference type="PROSITE" id="PS51165"/>
    </source>
</evidence>
<dbReference type="Pfam" id="PF02926">
    <property type="entry name" value="THUMP"/>
    <property type="match status" value="1"/>
</dbReference>
<name>A0A381RLW4_9ZZZZ</name>
<dbReference type="Pfam" id="PF22025">
    <property type="entry name" value="ThiI_fer"/>
    <property type="match status" value="1"/>
</dbReference>
<dbReference type="GO" id="GO:0004810">
    <property type="term" value="F:CCA tRNA nucleotidyltransferase activity"/>
    <property type="evidence" value="ECO:0007669"/>
    <property type="project" value="InterPro"/>
</dbReference>
<dbReference type="InterPro" id="IPR014729">
    <property type="entry name" value="Rossmann-like_a/b/a_fold"/>
</dbReference>
<evidence type="ECO:0000256" key="6">
    <source>
        <dbReference type="ARBA" id="ARBA00022840"/>
    </source>
</evidence>
<dbReference type="GO" id="GO:0016783">
    <property type="term" value="F:sulfurtransferase activity"/>
    <property type="evidence" value="ECO:0007669"/>
    <property type="project" value="InterPro"/>
</dbReference>
<dbReference type="SMART" id="SM00981">
    <property type="entry name" value="THUMP"/>
    <property type="match status" value="1"/>
</dbReference>
<dbReference type="Pfam" id="PF02568">
    <property type="entry name" value="ThiI"/>
    <property type="match status" value="1"/>
</dbReference>
<dbReference type="GO" id="GO:0002937">
    <property type="term" value="P:tRNA 4-thiouridine biosynthesis"/>
    <property type="evidence" value="ECO:0007669"/>
    <property type="project" value="TreeGrafter"/>
</dbReference>
<sequence length="391" mass="44255">MKFDTILCHYAEVGLKIGNRRFFENWLKQNIKASLLRVISKEEFDIKRIHGRILVELKKDISKNKKNITRALSDTFGVAYFAFAKTVSQDIRLIREESLSILNENQFETFKIKARRPDHRFLLSAQQVNEDVGAFVLSKINKTVKLNDPDITCFIDIVQGVSYLYTKKIIGPGGLPTGANGKVVGLLSAGIDSPVATIMAMKRGASVILVHFHSVPMTTEDSIEKVKQLTEVLRRYQSRIHLYLVALTPIQKEILVKTKEKFRILLYRRFMIRIAEMIAKKDKAKALITGESLGQVASQTLGNIAAIESVSTIPILRPLIGLDKQEIMDLAKHYGTYDISILPDQDCCSLFVPKNPATNAKKQYLDQEENNLKIDDLMKEAIDSIEYVNIK</sequence>
<dbReference type="HAMAP" id="MF_00021">
    <property type="entry name" value="ThiI"/>
    <property type="match status" value="1"/>
</dbReference>
<protein>
    <recommendedName>
        <fullName evidence="9">THUMP domain-containing protein</fullName>
    </recommendedName>
</protein>
<dbReference type="GO" id="GO:0052837">
    <property type="term" value="P:thiazole biosynthetic process"/>
    <property type="evidence" value="ECO:0007669"/>
    <property type="project" value="TreeGrafter"/>
</dbReference>
<dbReference type="PANTHER" id="PTHR43209:SF1">
    <property type="entry name" value="TRNA SULFURTRANSFERASE"/>
    <property type="match status" value="1"/>
</dbReference>
<dbReference type="InterPro" id="IPR049961">
    <property type="entry name" value="ThiI_N"/>
</dbReference>
<evidence type="ECO:0000256" key="3">
    <source>
        <dbReference type="ARBA" id="ARBA00022555"/>
    </source>
</evidence>
<evidence type="ECO:0000256" key="4">
    <source>
        <dbReference type="ARBA" id="ARBA00022679"/>
    </source>
</evidence>
<evidence type="ECO:0000313" key="10">
    <source>
        <dbReference type="EMBL" id="SUZ91938.1"/>
    </source>
</evidence>
<dbReference type="InterPro" id="IPR020536">
    <property type="entry name" value="ThiI_AANH"/>
</dbReference>
<reference evidence="10" key="1">
    <citation type="submission" date="2018-05" db="EMBL/GenBank/DDBJ databases">
        <authorList>
            <person name="Lanie J.A."/>
            <person name="Ng W.-L."/>
            <person name="Kazmierczak K.M."/>
            <person name="Andrzejewski T.M."/>
            <person name="Davidsen T.M."/>
            <person name="Wayne K.J."/>
            <person name="Tettelin H."/>
            <person name="Glass J.I."/>
            <person name="Rusch D."/>
            <person name="Podicherti R."/>
            <person name="Tsui H.-C.T."/>
            <person name="Winkler M.E."/>
        </authorList>
    </citation>
    <scope>NUCLEOTIDE SEQUENCE</scope>
</reference>
<dbReference type="InterPro" id="IPR054173">
    <property type="entry name" value="ThiI_fer"/>
</dbReference>
<dbReference type="GO" id="GO:0009228">
    <property type="term" value="P:thiamine biosynthetic process"/>
    <property type="evidence" value="ECO:0007669"/>
    <property type="project" value="UniProtKB-KW"/>
</dbReference>
<dbReference type="InterPro" id="IPR004114">
    <property type="entry name" value="THUMP_dom"/>
</dbReference>
<keyword evidence="5" id="KW-0547">Nucleotide-binding</keyword>
<dbReference type="Gene3D" id="3.30.2130.30">
    <property type="match status" value="1"/>
</dbReference>
<dbReference type="InterPro" id="IPR050102">
    <property type="entry name" value="tRNA_sulfurtransferase_ThiI"/>
</dbReference>
<dbReference type="InterPro" id="IPR049962">
    <property type="entry name" value="THUMP_ThiI"/>
</dbReference>
<organism evidence="10">
    <name type="scientific">marine metagenome</name>
    <dbReference type="NCBI Taxonomy" id="408172"/>
    <lineage>
        <taxon>unclassified sequences</taxon>
        <taxon>metagenomes</taxon>
        <taxon>ecological metagenomes</taxon>
    </lineage>
</organism>
<evidence type="ECO:0000256" key="2">
    <source>
        <dbReference type="ARBA" id="ARBA00022490"/>
    </source>
</evidence>
<evidence type="ECO:0000256" key="1">
    <source>
        <dbReference type="ARBA" id="ARBA00004496"/>
    </source>
</evidence>
<keyword evidence="4" id="KW-0808">Transferase</keyword>
<keyword evidence="3" id="KW-0820">tRNA-binding</keyword>
<keyword evidence="8" id="KW-0784">Thiamine biosynthesis</keyword>
<dbReference type="GO" id="GO:0005829">
    <property type="term" value="C:cytosol"/>
    <property type="evidence" value="ECO:0007669"/>
    <property type="project" value="TreeGrafter"/>
</dbReference>
<gene>
    <name evidence="10" type="ORF">METZ01_LOCUS44792</name>
</gene>
<comment type="subcellular location">
    <subcellularLocation>
        <location evidence="1">Cytoplasm</location>
    </subcellularLocation>
</comment>
<dbReference type="InterPro" id="IPR003720">
    <property type="entry name" value="tRNA_STrfase"/>
</dbReference>
<dbReference type="SUPFAM" id="SSF52402">
    <property type="entry name" value="Adenine nucleotide alpha hydrolases-like"/>
    <property type="match status" value="1"/>
</dbReference>
<dbReference type="PANTHER" id="PTHR43209">
    <property type="entry name" value="TRNA SULFURTRANSFERASE"/>
    <property type="match status" value="1"/>
</dbReference>
<dbReference type="CDD" id="cd01712">
    <property type="entry name" value="PPase_ThiI"/>
    <property type="match status" value="1"/>
</dbReference>
<evidence type="ECO:0000256" key="7">
    <source>
        <dbReference type="ARBA" id="ARBA00022884"/>
    </source>
</evidence>
<dbReference type="GO" id="GO:0000049">
    <property type="term" value="F:tRNA binding"/>
    <property type="evidence" value="ECO:0007669"/>
    <property type="project" value="UniProtKB-KW"/>
</dbReference>
<dbReference type="EMBL" id="UINC01002018">
    <property type="protein sequence ID" value="SUZ91938.1"/>
    <property type="molecule type" value="Genomic_DNA"/>
</dbReference>
<dbReference type="NCBIfam" id="TIGR00342">
    <property type="entry name" value="tRNA uracil 4-sulfurtransferase ThiI"/>
    <property type="match status" value="1"/>
</dbReference>
<dbReference type="FunFam" id="3.40.50.620:FF:000053">
    <property type="entry name" value="Probable tRNA sulfurtransferase"/>
    <property type="match status" value="1"/>
</dbReference>
<dbReference type="AlphaFoldDB" id="A0A381RLW4"/>
<accession>A0A381RLW4</accession>
<dbReference type="CDD" id="cd11716">
    <property type="entry name" value="THUMP_ThiI"/>
    <property type="match status" value="1"/>
</dbReference>
<feature type="domain" description="THUMP" evidence="9">
    <location>
        <begin position="66"/>
        <end position="168"/>
    </location>
</feature>
<dbReference type="Gene3D" id="3.40.50.620">
    <property type="entry name" value="HUPs"/>
    <property type="match status" value="1"/>
</dbReference>
<keyword evidence="6" id="KW-0067">ATP-binding</keyword>
<dbReference type="PROSITE" id="PS51165">
    <property type="entry name" value="THUMP"/>
    <property type="match status" value="1"/>
</dbReference>
<dbReference type="GO" id="GO:0005524">
    <property type="term" value="F:ATP binding"/>
    <property type="evidence" value="ECO:0007669"/>
    <property type="project" value="UniProtKB-KW"/>
</dbReference>
<evidence type="ECO:0000256" key="8">
    <source>
        <dbReference type="ARBA" id="ARBA00022977"/>
    </source>
</evidence>